<feature type="transmembrane region" description="Helical" evidence="1">
    <location>
        <begin position="210"/>
        <end position="231"/>
    </location>
</feature>
<gene>
    <name evidence="2" type="ORF">EU508_06365</name>
</gene>
<dbReference type="Proteomes" id="UP000324162">
    <property type="component" value="Unassembled WGS sequence"/>
</dbReference>
<dbReference type="Pfam" id="PF14897">
    <property type="entry name" value="EpsG"/>
    <property type="match status" value="1"/>
</dbReference>
<evidence type="ECO:0000313" key="2">
    <source>
        <dbReference type="EMBL" id="KAA1162030.1"/>
    </source>
</evidence>
<feature type="transmembrane region" description="Helical" evidence="1">
    <location>
        <begin position="102"/>
        <end position="120"/>
    </location>
</feature>
<feature type="transmembrane region" description="Helical" evidence="1">
    <location>
        <begin position="126"/>
        <end position="144"/>
    </location>
</feature>
<comment type="caution">
    <text evidence="2">The sequence shown here is derived from an EMBL/GenBank/DDBJ whole genome shotgun (WGS) entry which is preliminary data.</text>
</comment>
<reference evidence="2 3" key="1">
    <citation type="submission" date="2019-01" db="EMBL/GenBank/DDBJ databases">
        <title>Genome sequences of marine Pseudoalteromonas species.</title>
        <authorList>
            <person name="Boraston A.B."/>
            <person name="Hehemann J.-H."/>
            <person name="Vickers C.J."/>
            <person name="Salama-Alber O."/>
            <person name="Abe K."/>
            <person name="Hettle A.J."/>
        </authorList>
    </citation>
    <scope>NUCLEOTIDE SEQUENCE [LARGE SCALE GENOMIC DNA]</scope>
    <source>
        <strain evidence="2 3">PS42</strain>
    </source>
</reference>
<name>A0AB73BIG2_9GAMM</name>
<sequence length="358" mass="41413">MFIYFLLFLLLSSFMYIEAIKINGTRVLSLNCKNALVFIIITFLCFISATRSYTGQDFAEYIDIYNYTPAIFSGEDIFQGYSNIEPGFRVIASVAKMFDSDIVYLALCAGLSLFPLYFGIIKVNRYTRISMSYAILIYFCFFYINYNFNAMRQAITMGFFICSISYMYEKKTSKVILISLLAATFHSTGILILLSYIASRFYLINSYKKIFFVLIASLIAYRVDILTRVFAVSGVNISRWQDLWGEISVSSIILRIILIAVLIFPKPVFKEGRLGALLFTFYIYGFFIYMALGSVDMMAARFNMFFRVLEVLLIPLLLARYRVKINKGAHYLLFFCLYFLVLFVTSSIEVNHYNFLVK</sequence>
<keyword evidence="1" id="KW-1133">Transmembrane helix</keyword>
<proteinExistence type="predicted"/>
<keyword evidence="1" id="KW-0812">Transmembrane</keyword>
<feature type="transmembrane region" description="Helical" evidence="1">
    <location>
        <begin position="298"/>
        <end position="319"/>
    </location>
</feature>
<dbReference type="EMBL" id="SEUK01000045">
    <property type="protein sequence ID" value="KAA1162030.1"/>
    <property type="molecule type" value="Genomic_DNA"/>
</dbReference>
<feature type="transmembrane region" description="Helical" evidence="1">
    <location>
        <begin position="243"/>
        <end position="264"/>
    </location>
</feature>
<feature type="transmembrane region" description="Helical" evidence="1">
    <location>
        <begin position="35"/>
        <end position="54"/>
    </location>
</feature>
<feature type="transmembrane region" description="Helical" evidence="1">
    <location>
        <begin position="276"/>
        <end position="292"/>
    </location>
</feature>
<accession>A0AB73BIG2</accession>
<evidence type="ECO:0000256" key="1">
    <source>
        <dbReference type="SAM" id="Phobius"/>
    </source>
</evidence>
<protein>
    <submittedName>
        <fullName evidence="2">EpsG family protein</fullName>
    </submittedName>
</protein>
<feature type="transmembrane region" description="Helical" evidence="1">
    <location>
        <begin position="175"/>
        <end position="198"/>
    </location>
</feature>
<organism evidence="2 3">
    <name type="scientific">Pseudoalteromonas fuliginea</name>
    <dbReference type="NCBI Taxonomy" id="1872678"/>
    <lineage>
        <taxon>Bacteria</taxon>
        <taxon>Pseudomonadati</taxon>
        <taxon>Pseudomonadota</taxon>
        <taxon>Gammaproteobacteria</taxon>
        <taxon>Alteromonadales</taxon>
        <taxon>Pseudoalteromonadaceae</taxon>
        <taxon>Pseudoalteromonas</taxon>
    </lineage>
</organism>
<dbReference type="InterPro" id="IPR049458">
    <property type="entry name" value="EpsG-like"/>
</dbReference>
<evidence type="ECO:0000313" key="3">
    <source>
        <dbReference type="Proteomes" id="UP000324162"/>
    </source>
</evidence>
<feature type="transmembrane region" description="Helical" evidence="1">
    <location>
        <begin position="331"/>
        <end position="348"/>
    </location>
</feature>
<dbReference type="AlphaFoldDB" id="A0AB73BIG2"/>
<keyword evidence="1" id="KW-0472">Membrane</keyword>